<evidence type="ECO:0000313" key="1">
    <source>
        <dbReference type="Proteomes" id="UP000301870"/>
    </source>
</evidence>
<name>A0A9J7EP82_SPOLT</name>
<dbReference type="GeneID" id="111360549"/>
<sequence>MKYLGLILDSRWRFGPHFADLSKPLLKTANDLSWLIPNLGGPSARCRRLYAGILRSMALYGAPVWADYLRRRENATALRVPQRAIAQRVARAYRTAACALASTPPWELEAWVLARVYEWTVDRRARGERQE</sequence>
<accession>A0A9J7EP82</accession>
<dbReference type="RefSeq" id="XP_022832266.1">
    <property type="nucleotide sequence ID" value="XM_022976498.1"/>
</dbReference>
<organism evidence="1 2">
    <name type="scientific">Spodoptera litura</name>
    <name type="common">Asian cotton leafworm</name>
    <dbReference type="NCBI Taxonomy" id="69820"/>
    <lineage>
        <taxon>Eukaryota</taxon>
        <taxon>Metazoa</taxon>
        <taxon>Ecdysozoa</taxon>
        <taxon>Arthropoda</taxon>
        <taxon>Hexapoda</taxon>
        <taxon>Insecta</taxon>
        <taxon>Pterygota</taxon>
        <taxon>Neoptera</taxon>
        <taxon>Endopterygota</taxon>
        <taxon>Lepidoptera</taxon>
        <taxon>Glossata</taxon>
        <taxon>Ditrysia</taxon>
        <taxon>Noctuoidea</taxon>
        <taxon>Noctuidae</taxon>
        <taxon>Amphipyrinae</taxon>
        <taxon>Spodoptera</taxon>
    </lineage>
</organism>
<evidence type="ECO:0000313" key="2">
    <source>
        <dbReference type="RefSeq" id="XP_022832266.1"/>
    </source>
</evidence>
<dbReference type="Proteomes" id="UP000301870">
    <property type="component" value="Chromosome Z"/>
</dbReference>
<reference evidence="2" key="1">
    <citation type="submission" date="2025-08" db="UniProtKB">
        <authorList>
            <consortium name="RefSeq"/>
        </authorList>
    </citation>
    <scope>IDENTIFICATION</scope>
    <source>
        <strain evidence="2">Ishihara</strain>
        <tissue evidence="2">Whole body</tissue>
    </source>
</reference>
<proteinExistence type="predicted"/>
<dbReference type="OrthoDB" id="415822at2759"/>
<gene>
    <name evidence="2" type="primary">LOC111360549</name>
</gene>
<dbReference type="KEGG" id="sliu:111360549"/>
<dbReference type="AlphaFoldDB" id="A0A9J7EP82"/>
<keyword evidence="1" id="KW-1185">Reference proteome</keyword>
<protein>
    <submittedName>
        <fullName evidence="2">Uncharacterized protein LOC111360549</fullName>
    </submittedName>
</protein>